<dbReference type="OrthoDB" id="1716816at2759"/>
<dbReference type="OMA" id="MSIEDFP"/>
<dbReference type="AlphaFoldDB" id="A0A168LKD9"/>
<dbReference type="Proteomes" id="UP000078561">
    <property type="component" value="Unassembled WGS sequence"/>
</dbReference>
<organism evidence="6">
    <name type="scientific">Absidia glauca</name>
    <name type="common">Pin mould</name>
    <dbReference type="NCBI Taxonomy" id="4829"/>
    <lineage>
        <taxon>Eukaryota</taxon>
        <taxon>Fungi</taxon>
        <taxon>Fungi incertae sedis</taxon>
        <taxon>Mucoromycota</taxon>
        <taxon>Mucoromycotina</taxon>
        <taxon>Mucoromycetes</taxon>
        <taxon>Mucorales</taxon>
        <taxon>Cunninghamellaceae</taxon>
        <taxon>Absidia</taxon>
    </lineage>
</organism>
<reference evidence="6" key="1">
    <citation type="submission" date="2016-04" db="EMBL/GenBank/DDBJ databases">
        <authorList>
            <person name="Evans L.H."/>
            <person name="Alamgir A."/>
            <person name="Owens N."/>
            <person name="Weber N.D."/>
            <person name="Virtaneva K."/>
            <person name="Barbian K."/>
            <person name="Babar A."/>
            <person name="Rosenke K."/>
        </authorList>
    </citation>
    <scope>NUCLEOTIDE SEQUENCE [LARGE SCALE GENOMIC DNA]</scope>
    <source>
        <strain evidence="6">CBS 101.48</strain>
    </source>
</reference>
<dbReference type="EMBL" id="LT551507">
    <property type="protein sequence ID" value="SAL96981.1"/>
    <property type="molecule type" value="Genomic_DNA"/>
</dbReference>
<dbReference type="STRING" id="4829.A0A168LKD9"/>
<dbReference type="Gene3D" id="3.40.30.20">
    <property type="match status" value="1"/>
</dbReference>
<dbReference type="SUPFAM" id="SSF54373">
    <property type="entry name" value="FAD-linked reductases, C-terminal domain"/>
    <property type="match status" value="1"/>
</dbReference>
<evidence type="ECO:0000256" key="1">
    <source>
        <dbReference type="ARBA" id="ARBA00007801"/>
    </source>
</evidence>
<dbReference type="Gene3D" id="3.50.50.60">
    <property type="entry name" value="FAD/NAD(P)-binding domain"/>
    <property type="match status" value="2"/>
</dbReference>
<dbReference type="GO" id="GO:0071949">
    <property type="term" value="F:FAD binding"/>
    <property type="evidence" value="ECO:0007669"/>
    <property type="project" value="InterPro"/>
</dbReference>
<evidence type="ECO:0000256" key="2">
    <source>
        <dbReference type="ARBA" id="ARBA00022630"/>
    </source>
</evidence>
<keyword evidence="4" id="KW-0560">Oxidoreductase</keyword>
<dbReference type="InterPro" id="IPR038220">
    <property type="entry name" value="PHOX_C_sf"/>
</dbReference>
<dbReference type="InterPro" id="IPR002938">
    <property type="entry name" value="FAD-bd"/>
</dbReference>
<feature type="domain" description="FAD-binding" evidence="5">
    <location>
        <begin position="397"/>
        <end position="553"/>
    </location>
</feature>
<dbReference type="PANTHER" id="PTHR43004:SF4">
    <property type="entry name" value="FAD-BINDING DOMAIN-CONTAINING PROTEIN"/>
    <property type="match status" value="1"/>
</dbReference>
<dbReference type="InterPro" id="IPR036188">
    <property type="entry name" value="FAD/NAD-bd_sf"/>
</dbReference>
<gene>
    <name evidence="6" type="primary">ABSGL_02439.1 scaffold 3452</name>
</gene>
<evidence type="ECO:0000256" key="3">
    <source>
        <dbReference type="ARBA" id="ARBA00022827"/>
    </source>
</evidence>
<comment type="similarity">
    <text evidence="1">Belongs to the PheA/TfdB FAD monooxygenase family.</text>
</comment>
<dbReference type="PANTHER" id="PTHR43004">
    <property type="entry name" value="TRK SYSTEM POTASSIUM UPTAKE PROTEIN"/>
    <property type="match status" value="1"/>
</dbReference>
<evidence type="ECO:0000313" key="6">
    <source>
        <dbReference type="EMBL" id="SAL96981.1"/>
    </source>
</evidence>
<proteinExistence type="inferred from homology"/>
<accession>A0A168LKD9</accession>
<keyword evidence="2" id="KW-0285">Flavoprotein</keyword>
<dbReference type="Gene3D" id="3.30.9.10">
    <property type="entry name" value="D-Amino Acid Oxidase, subunit A, domain 2"/>
    <property type="match status" value="1"/>
</dbReference>
<dbReference type="PRINTS" id="PR00420">
    <property type="entry name" value="RNGMNOXGNASE"/>
</dbReference>
<dbReference type="InterPro" id="IPR050641">
    <property type="entry name" value="RIFMO-like"/>
</dbReference>
<evidence type="ECO:0000256" key="4">
    <source>
        <dbReference type="ARBA" id="ARBA00023002"/>
    </source>
</evidence>
<evidence type="ECO:0000259" key="5">
    <source>
        <dbReference type="Pfam" id="PF01494"/>
    </source>
</evidence>
<sequence length="753" mass="84313">MTLQWVENGNNDDNSTDIAERNTTLPHHYDTNEAHVLQSWASRTFSATCYKFTVQNSPETRSKTGPIYSFLENWQLHTMYNKSQKILLGIDDIRPCVLLTGDDFMFTPPPLQEPTTTTSTFLYQQNMAYLDDDDEERTMEDTNEPAWMLYQPLSSQLHVVNVTHTDDDDDDEDDDDDTMDDQPIMIMGRDATFKRSSSSAPATTVNPILEKWHQPVEPPLQPRTTWVNNTMPPHNDMPLPPSPSKQIDVLIVGAGPVGLLSATLLRQAGLSVRILDAEFEPNHWGRGDNMHGRTMELLERAGLEEELLSSGARVEKMNTYSNANLVQSSSFVPDHVDSKYQYLLCVGQHITESSLQSQLSHLDVQVERPCTVTHIQKHTSPLHPLVATVSNLHDQHTEQVECNLLQGNTSKTVSFFPRENGLTRIFVHFSENESALRKEQHNRNNIQMEDIQREAKRALMPYRLEFLGTLYWSTYVVGQRQATTMDGMGERVFLLGDAAHCQSPTLGQGINTGFGDAFNLIWKLCLVERGLMDRKVLATYTVERHAVAKQVLDIDKVAAKAAASHASDEYCTVVQQSRLFTSGFGIYYPPVQGNPLVWQNGEPQDGRSMLGARAPNAKVIKASSGKKTRVFDGIDWLTFSILVLAQDITAPGTLQKVKQVYEWVDSSARARLGSVDCTIVTTTVADLATTCGDLLDHMVIDKLNRAQCHRDYGCDGKEGPTLVFIRPDGHIGAICSGDQMVPLAQRYLDQICI</sequence>
<dbReference type="Pfam" id="PF01494">
    <property type="entry name" value="FAD_binding_3"/>
    <property type="match status" value="1"/>
</dbReference>
<evidence type="ECO:0000313" key="7">
    <source>
        <dbReference type="Proteomes" id="UP000078561"/>
    </source>
</evidence>
<keyword evidence="7" id="KW-1185">Reference proteome</keyword>
<dbReference type="InParanoid" id="A0A168LKD9"/>
<protein>
    <recommendedName>
        <fullName evidence="5">FAD-binding domain-containing protein</fullName>
    </recommendedName>
</protein>
<name>A0A168LKD9_ABSGL</name>
<dbReference type="InterPro" id="IPR036249">
    <property type="entry name" value="Thioredoxin-like_sf"/>
</dbReference>
<dbReference type="SUPFAM" id="SSF51905">
    <property type="entry name" value="FAD/NAD(P)-binding domain"/>
    <property type="match status" value="1"/>
</dbReference>
<dbReference type="GO" id="GO:0016709">
    <property type="term" value="F:oxidoreductase activity, acting on paired donors, with incorporation or reduction of molecular oxygen, NAD(P)H as one donor, and incorporation of one atom of oxygen"/>
    <property type="evidence" value="ECO:0007669"/>
    <property type="project" value="UniProtKB-ARBA"/>
</dbReference>
<keyword evidence="3" id="KW-0274">FAD</keyword>
<dbReference type="SUPFAM" id="SSF52833">
    <property type="entry name" value="Thioredoxin-like"/>
    <property type="match status" value="1"/>
</dbReference>